<feature type="signal peptide" evidence="2">
    <location>
        <begin position="1"/>
        <end position="21"/>
    </location>
</feature>
<organism evidence="3 4">
    <name type="scientific">Lingula anatina</name>
    <name type="common">Brachiopod</name>
    <name type="synonym">Lingula unguis</name>
    <dbReference type="NCBI Taxonomy" id="7574"/>
    <lineage>
        <taxon>Eukaryota</taxon>
        <taxon>Metazoa</taxon>
        <taxon>Spiralia</taxon>
        <taxon>Lophotrochozoa</taxon>
        <taxon>Brachiopoda</taxon>
        <taxon>Linguliformea</taxon>
        <taxon>Lingulata</taxon>
        <taxon>Lingulida</taxon>
        <taxon>Linguloidea</taxon>
        <taxon>Lingulidae</taxon>
        <taxon>Lingula</taxon>
    </lineage>
</organism>
<evidence type="ECO:0000313" key="3">
    <source>
        <dbReference type="Proteomes" id="UP000085678"/>
    </source>
</evidence>
<name>A0A1S3IRU8_LINAN</name>
<keyword evidence="1" id="KW-0175">Coiled coil</keyword>
<feature type="coiled-coil region" evidence="1">
    <location>
        <begin position="182"/>
        <end position="220"/>
    </location>
</feature>
<dbReference type="RefSeq" id="XP_013400798.1">
    <property type="nucleotide sequence ID" value="XM_013545344.1"/>
</dbReference>
<feature type="chain" id="PRO_5010291726" evidence="2">
    <location>
        <begin position="22"/>
        <end position="460"/>
    </location>
</feature>
<sequence length="460" mass="51923">MASKLALVFLLVLSLAATTNAFLFFSGITNLLKKITSRCPNYPDYVQICDLKPQVERLRNTLKAKVNARNTAYKECKAMSTKLKQVQTEFGNLVDMFRELTFRVHKLISITTMRAQYGNFDASKPDVELTELGEITRKLEKLKTNINTDVSGFIVDFVENQFSMISMIIPIPIPSILNLFGIKSNKQRQQEYLNDLKDAKSRLERDLRSVRQSLARVQADCAEIKAAWPKIRSEVVKSLQTIMTLGADLMEAFPQLGIKQRKLNMFVVNKITQGDYSSGKVATLLSLVRWEVKYIEEEFYPKVNNALKDIFGSVSKDRLSKLVEIADKVVKQMKIKASLDAILSTIAPIDSTITIRDILRMQARLFPQRTCYRIYPLSPARAGQSHPTYRVPTTQKLYRIRDAIKNGLAFVADTCAGVESVRSIVMSKESVLTTDLFNYLLKTIKPNSTCVSNVSGAICT</sequence>
<evidence type="ECO:0000256" key="2">
    <source>
        <dbReference type="SAM" id="SignalP"/>
    </source>
</evidence>
<evidence type="ECO:0000313" key="4">
    <source>
        <dbReference type="RefSeq" id="XP_013400798.1"/>
    </source>
</evidence>
<evidence type="ECO:0000256" key="1">
    <source>
        <dbReference type="SAM" id="Coils"/>
    </source>
</evidence>
<reference evidence="4" key="1">
    <citation type="submission" date="2025-08" db="UniProtKB">
        <authorList>
            <consortium name="RefSeq"/>
        </authorList>
    </citation>
    <scope>IDENTIFICATION</scope>
    <source>
        <tissue evidence="4">Gonads</tissue>
    </source>
</reference>
<dbReference type="InParanoid" id="A0A1S3IRU8"/>
<dbReference type="AlphaFoldDB" id="A0A1S3IRU8"/>
<proteinExistence type="predicted"/>
<dbReference type="GeneID" id="106166697"/>
<gene>
    <name evidence="4" type="primary">LOC106166697</name>
</gene>
<keyword evidence="2" id="KW-0732">Signal</keyword>
<dbReference type="KEGG" id="lak:106166697"/>
<dbReference type="Proteomes" id="UP000085678">
    <property type="component" value="Unplaced"/>
</dbReference>
<accession>A0A1S3IRU8</accession>
<keyword evidence="3" id="KW-1185">Reference proteome</keyword>
<protein>
    <submittedName>
        <fullName evidence="4">Uncharacterized protein LOC106166697</fullName>
    </submittedName>
</protein>